<feature type="compositionally biased region" description="Basic and acidic residues" evidence="1">
    <location>
        <begin position="94"/>
        <end position="103"/>
    </location>
</feature>
<organism evidence="2 3">
    <name type="scientific">Lophium mytilinum</name>
    <dbReference type="NCBI Taxonomy" id="390894"/>
    <lineage>
        <taxon>Eukaryota</taxon>
        <taxon>Fungi</taxon>
        <taxon>Dikarya</taxon>
        <taxon>Ascomycota</taxon>
        <taxon>Pezizomycotina</taxon>
        <taxon>Dothideomycetes</taxon>
        <taxon>Pleosporomycetidae</taxon>
        <taxon>Mytilinidiales</taxon>
        <taxon>Mytilinidiaceae</taxon>
        <taxon>Lophium</taxon>
    </lineage>
</organism>
<feature type="compositionally biased region" description="Polar residues" evidence="1">
    <location>
        <begin position="704"/>
        <end position="724"/>
    </location>
</feature>
<evidence type="ECO:0000313" key="3">
    <source>
        <dbReference type="Proteomes" id="UP000799750"/>
    </source>
</evidence>
<feature type="compositionally biased region" description="Basic and acidic residues" evidence="1">
    <location>
        <begin position="262"/>
        <end position="272"/>
    </location>
</feature>
<feature type="region of interest" description="Disordered" evidence="1">
    <location>
        <begin position="259"/>
        <end position="335"/>
    </location>
</feature>
<evidence type="ECO:0000256" key="1">
    <source>
        <dbReference type="SAM" id="MobiDB-lite"/>
    </source>
</evidence>
<dbReference type="OrthoDB" id="4738706at2759"/>
<feature type="compositionally biased region" description="Low complexity" evidence="1">
    <location>
        <begin position="661"/>
        <end position="676"/>
    </location>
</feature>
<feature type="compositionally biased region" description="Low complexity" evidence="1">
    <location>
        <begin position="305"/>
        <end position="319"/>
    </location>
</feature>
<feature type="compositionally biased region" description="Acidic residues" evidence="1">
    <location>
        <begin position="324"/>
        <end position="334"/>
    </location>
</feature>
<feature type="region of interest" description="Disordered" evidence="1">
    <location>
        <begin position="94"/>
        <end position="118"/>
    </location>
</feature>
<reference evidence="2" key="1">
    <citation type="journal article" date="2020" name="Stud. Mycol.">
        <title>101 Dothideomycetes genomes: a test case for predicting lifestyles and emergence of pathogens.</title>
        <authorList>
            <person name="Haridas S."/>
            <person name="Albert R."/>
            <person name="Binder M."/>
            <person name="Bloem J."/>
            <person name="Labutti K."/>
            <person name="Salamov A."/>
            <person name="Andreopoulos B."/>
            <person name="Baker S."/>
            <person name="Barry K."/>
            <person name="Bills G."/>
            <person name="Bluhm B."/>
            <person name="Cannon C."/>
            <person name="Castanera R."/>
            <person name="Culley D."/>
            <person name="Daum C."/>
            <person name="Ezra D."/>
            <person name="Gonzalez J."/>
            <person name="Henrissat B."/>
            <person name="Kuo A."/>
            <person name="Liang C."/>
            <person name="Lipzen A."/>
            <person name="Lutzoni F."/>
            <person name="Magnuson J."/>
            <person name="Mondo S."/>
            <person name="Nolan M."/>
            <person name="Ohm R."/>
            <person name="Pangilinan J."/>
            <person name="Park H.-J."/>
            <person name="Ramirez L."/>
            <person name="Alfaro M."/>
            <person name="Sun H."/>
            <person name="Tritt A."/>
            <person name="Yoshinaga Y."/>
            <person name="Zwiers L.-H."/>
            <person name="Turgeon B."/>
            <person name="Goodwin S."/>
            <person name="Spatafora J."/>
            <person name="Crous P."/>
            <person name="Grigoriev I."/>
        </authorList>
    </citation>
    <scope>NUCLEOTIDE SEQUENCE</scope>
    <source>
        <strain evidence="2">CBS 269.34</strain>
    </source>
</reference>
<feature type="region of interest" description="Disordered" evidence="1">
    <location>
        <begin position="342"/>
        <end position="361"/>
    </location>
</feature>
<name>A0A6A6QY36_9PEZI</name>
<dbReference type="PANTHER" id="PTHR38166">
    <property type="entry name" value="C2H2-TYPE DOMAIN-CONTAINING PROTEIN-RELATED"/>
    <property type="match status" value="1"/>
</dbReference>
<gene>
    <name evidence="2" type="ORF">BU16DRAFT_581136</name>
</gene>
<sequence length="796" mass="88861">MTTTQYSAWVWSPEHQRYYCYRYVNGQIEYLWSGQQSTVTVPTVPTVPRPVPRTVPSVPTVPYAFQGTHTSGSTRYLAYGNASSTIPMSIPTDRRYEKVTATDKEDDDDKKDENSYIRHRLIQSRPTSYQYGLPYSGGNKQDEMNTARATAKSSETQTYRCEVPKCPDTHQFHSLDEFLAHLQKTHSGEKACPRACTIRGCDYVGAGDFNSCNEYIGHLRDYHSPVAYRYAQSAYTQHGAYPQDTSGKASVMDSYRPFAHHRTSEGGRDKTDPQAQTSIEQIDPIESLTISTAGAQKRKDRGARSSESPASASDSVSVSLETPTPDETDSNSDFQDERETLWMSDWSEVPNTTEDEQDEARRQHTSIIAEKLLRAFESQYGLPKGYYARQKTAQDGGHGGANGTATTGHQKSGNTRPKRKLGQVDRKDAADSEDDECERDPIRGKARKLGRKKRRLLLACPFGKKDPLRYRACYGHTLTKISFVKQHLSRKHQLPTYCSVCMDTFDSEEARDIHIRARACEERPRAHLEGITRVQKEKLQQRVPAKLSEEEQWFTIFDILFPEHPRPQSAYIDGELSEELCSFREFATSKGPAIASQYLRDSGPGVHLQDAKLLCLVDTAVQEGFSVIFDTWLEFHRQQSHASTEAETQTSPSSSTRLLDEASSSAPSSAENAESNQDPTPESAFDTSTPLDLSLYEGYVPPDGQSSSAFPSLDTGESNQSPTPESGFDTGTALGFSLYEGTIPDNGSEDVVATELHCDPTDGTNNIPDFQDLEGGPKEWFESAVNWEGEQFLDFS</sequence>
<protein>
    <recommendedName>
        <fullName evidence="4">C2H2-type domain-containing protein</fullName>
    </recommendedName>
</protein>
<feature type="compositionally biased region" description="Polar residues" evidence="1">
    <location>
        <begin position="677"/>
        <end position="691"/>
    </location>
</feature>
<evidence type="ECO:0008006" key="4">
    <source>
        <dbReference type="Google" id="ProtNLM"/>
    </source>
</evidence>
<proteinExistence type="predicted"/>
<dbReference type="PANTHER" id="PTHR38166:SF1">
    <property type="entry name" value="C2H2-TYPE DOMAIN-CONTAINING PROTEIN"/>
    <property type="match status" value="1"/>
</dbReference>
<accession>A0A6A6QY36</accession>
<keyword evidence="3" id="KW-1185">Reference proteome</keyword>
<feature type="compositionally biased region" description="Polar residues" evidence="1">
    <location>
        <begin position="641"/>
        <end position="657"/>
    </location>
</feature>
<dbReference type="EMBL" id="MU004187">
    <property type="protein sequence ID" value="KAF2497166.1"/>
    <property type="molecule type" value="Genomic_DNA"/>
</dbReference>
<feature type="region of interest" description="Disordered" evidence="1">
    <location>
        <begin position="641"/>
        <end position="732"/>
    </location>
</feature>
<dbReference type="Proteomes" id="UP000799750">
    <property type="component" value="Unassembled WGS sequence"/>
</dbReference>
<evidence type="ECO:0000313" key="2">
    <source>
        <dbReference type="EMBL" id="KAF2497166.1"/>
    </source>
</evidence>
<feature type="region of interest" description="Disordered" evidence="1">
    <location>
        <begin position="391"/>
        <end position="439"/>
    </location>
</feature>
<dbReference type="AlphaFoldDB" id="A0A6A6QY36"/>